<evidence type="ECO:0000313" key="1">
    <source>
        <dbReference type="EMBL" id="KAH3816794.1"/>
    </source>
</evidence>
<protein>
    <submittedName>
        <fullName evidence="1">Uncharacterized protein</fullName>
    </submittedName>
</protein>
<keyword evidence="2" id="KW-1185">Reference proteome</keyword>
<gene>
    <name evidence="1" type="ORF">DPMN_118317</name>
</gene>
<name>A0A9D4GJY5_DREPO</name>
<accession>A0A9D4GJY5</accession>
<organism evidence="1 2">
    <name type="scientific">Dreissena polymorpha</name>
    <name type="common">Zebra mussel</name>
    <name type="synonym">Mytilus polymorpha</name>
    <dbReference type="NCBI Taxonomy" id="45954"/>
    <lineage>
        <taxon>Eukaryota</taxon>
        <taxon>Metazoa</taxon>
        <taxon>Spiralia</taxon>
        <taxon>Lophotrochozoa</taxon>
        <taxon>Mollusca</taxon>
        <taxon>Bivalvia</taxon>
        <taxon>Autobranchia</taxon>
        <taxon>Heteroconchia</taxon>
        <taxon>Euheterodonta</taxon>
        <taxon>Imparidentia</taxon>
        <taxon>Neoheterodontei</taxon>
        <taxon>Myida</taxon>
        <taxon>Dreissenoidea</taxon>
        <taxon>Dreissenidae</taxon>
        <taxon>Dreissena</taxon>
    </lineage>
</organism>
<proteinExistence type="predicted"/>
<evidence type="ECO:0000313" key="2">
    <source>
        <dbReference type="Proteomes" id="UP000828390"/>
    </source>
</evidence>
<reference evidence="1" key="1">
    <citation type="journal article" date="2019" name="bioRxiv">
        <title>The Genome of the Zebra Mussel, Dreissena polymorpha: A Resource for Invasive Species Research.</title>
        <authorList>
            <person name="McCartney M.A."/>
            <person name="Auch B."/>
            <person name="Kono T."/>
            <person name="Mallez S."/>
            <person name="Zhang Y."/>
            <person name="Obille A."/>
            <person name="Becker A."/>
            <person name="Abrahante J.E."/>
            <person name="Garbe J."/>
            <person name="Badalamenti J.P."/>
            <person name="Herman A."/>
            <person name="Mangelson H."/>
            <person name="Liachko I."/>
            <person name="Sullivan S."/>
            <person name="Sone E.D."/>
            <person name="Koren S."/>
            <person name="Silverstein K.A.T."/>
            <person name="Beckman K.B."/>
            <person name="Gohl D.M."/>
        </authorList>
    </citation>
    <scope>NUCLEOTIDE SEQUENCE</scope>
    <source>
        <strain evidence="1">Duluth1</strain>
        <tissue evidence="1">Whole animal</tissue>
    </source>
</reference>
<reference evidence="1" key="2">
    <citation type="submission" date="2020-11" db="EMBL/GenBank/DDBJ databases">
        <authorList>
            <person name="McCartney M.A."/>
            <person name="Auch B."/>
            <person name="Kono T."/>
            <person name="Mallez S."/>
            <person name="Becker A."/>
            <person name="Gohl D.M."/>
            <person name="Silverstein K.A.T."/>
            <person name="Koren S."/>
            <person name="Bechman K.B."/>
            <person name="Herman A."/>
            <person name="Abrahante J.E."/>
            <person name="Garbe J."/>
        </authorList>
    </citation>
    <scope>NUCLEOTIDE SEQUENCE</scope>
    <source>
        <strain evidence="1">Duluth1</strain>
        <tissue evidence="1">Whole animal</tissue>
    </source>
</reference>
<comment type="caution">
    <text evidence="1">The sequence shown here is derived from an EMBL/GenBank/DDBJ whole genome shotgun (WGS) entry which is preliminary data.</text>
</comment>
<dbReference type="EMBL" id="JAIWYP010000005">
    <property type="protein sequence ID" value="KAH3816794.1"/>
    <property type="molecule type" value="Genomic_DNA"/>
</dbReference>
<dbReference type="Proteomes" id="UP000828390">
    <property type="component" value="Unassembled WGS sequence"/>
</dbReference>
<sequence>MERSLLETGVQLMALLTISFLTMKAIPWRCIESSQRNHILYPSSVDVSPKHRHLISSVASQHVRQFMHLVTCIGCYYVTCSVGCSLCRQFDRLISSRRTVTEKCDTNRYPLHTLQS</sequence>
<dbReference type="AlphaFoldDB" id="A0A9D4GJY5"/>